<dbReference type="AlphaFoldDB" id="A0A8S1HLT0"/>
<gene>
    <name evidence="1" type="ORF">CAUJ_LOCUS11941</name>
</gene>
<proteinExistence type="predicted"/>
<accession>A0A8S1HLT0</accession>
<reference evidence="1" key="1">
    <citation type="submission" date="2020-10" db="EMBL/GenBank/DDBJ databases">
        <authorList>
            <person name="Kikuchi T."/>
        </authorList>
    </citation>
    <scope>NUCLEOTIDE SEQUENCE</scope>
    <source>
        <strain evidence="1">NKZ352</strain>
    </source>
</reference>
<comment type="caution">
    <text evidence="1">The sequence shown here is derived from an EMBL/GenBank/DDBJ whole genome shotgun (WGS) entry which is preliminary data.</text>
</comment>
<evidence type="ECO:0000313" key="1">
    <source>
        <dbReference type="EMBL" id="CAD6196024.1"/>
    </source>
</evidence>
<dbReference type="EMBL" id="CAJGYM010000065">
    <property type="protein sequence ID" value="CAD6196024.1"/>
    <property type="molecule type" value="Genomic_DNA"/>
</dbReference>
<protein>
    <submittedName>
        <fullName evidence="1">Uncharacterized protein</fullName>
    </submittedName>
</protein>
<evidence type="ECO:0000313" key="2">
    <source>
        <dbReference type="Proteomes" id="UP000835052"/>
    </source>
</evidence>
<dbReference type="Proteomes" id="UP000835052">
    <property type="component" value="Unassembled WGS sequence"/>
</dbReference>
<keyword evidence="2" id="KW-1185">Reference proteome</keyword>
<name>A0A8S1HLT0_9PELO</name>
<organism evidence="1 2">
    <name type="scientific">Caenorhabditis auriculariae</name>
    <dbReference type="NCBI Taxonomy" id="2777116"/>
    <lineage>
        <taxon>Eukaryota</taxon>
        <taxon>Metazoa</taxon>
        <taxon>Ecdysozoa</taxon>
        <taxon>Nematoda</taxon>
        <taxon>Chromadorea</taxon>
        <taxon>Rhabditida</taxon>
        <taxon>Rhabditina</taxon>
        <taxon>Rhabditomorpha</taxon>
        <taxon>Rhabditoidea</taxon>
        <taxon>Rhabditidae</taxon>
        <taxon>Peloderinae</taxon>
        <taxon>Caenorhabditis</taxon>
    </lineage>
</organism>
<sequence>MLMRHLLPCCDEIGRENLTGLDFCNNNSLDPSERKTKKRCISHPTAMSNEHGGVGQCTSLLGWTEVPLRGSERLRSPLRKE</sequence>